<evidence type="ECO:0000256" key="1">
    <source>
        <dbReference type="ARBA" id="ARBA00004236"/>
    </source>
</evidence>
<gene>
    <name evidence="5" type="ORF">RJ640_003056</name>
</gene>
<feature type="domain" description="Protein kinase" evidence="4">
    <location>
        <begin position="46"/>
        <end position="234"/>
    </location>
</feature>
<comment type="caution">
    <text evidence="5">The sequence shown here is derived from an EMBL/GenBank/DDBJ whole genome shotgun (WGS) entry which is preliminary data.</text>
</comment>
<dbReference type="InterPro" id="IPR011009">
    <property type="entry name" value="Kinase-like_dom_sf"/>
</dbReference>
<dbReference type="GO" id="GO:0004713">
    <property type="term" value="F:protein tyrosine kinase activity"/>
    <property type="evidence" value="ECO:0007669"/>
    <property type="project" value="InterPro"/>
</dbReference>
<dbReference type="InterPro" id="IPR050823">
    <property type="entry name" value="Plant_Ser_Thr_Prot_Kinase"/>
</dbReference>
<evidence type="ECO:0000256" key="2">
    <source>
        <dbReference type="ARBA" id="ARBA00022475"/>
    </source>
</evidence>
<dbReference type="SMART" id="SM00219">
    <property type="entry name" value="TyrKc"/>
    <property type="match status" value="1"/>
</dbReference>
<dbReference type="InterPro" id="IPR000719">
    <property type="entry name" value="Prot_kinase_dom"/>
</dbReference>
<dbReference type="Gene3D" id="1.10.510.10">
    <property type="entry name" value="Transferase(Phosphotransferase) domain 1"/>
    <property type="match status" value="1"/>
</dbReference>
<dbReference type="Proteomes" id="UP001187471">
    <property type="component" value="Unassembled WGS sequence"/>
</dbReference>
<dbReference type="InterPro" id="IPR020635">
    <property type="entry name" value="Tyr_kinase_cat_dom"/>
</dbReference>
<keyword evidence="2" id="KW-0472">Membrane</keyword>
<dbReference type="PROSITE" id="PS50011">
    <property type="entry name" value="PROTEIN_KINASE_DOM"/>
    <property type="match status" value="1"/>
</dbReference>
<reference evidence="5" key="1">
    <citation type="submission" date="2022-12" db="EMBL/GenBank/DDBJ databases">
        <title>Draft genome assemblies for two species of Escallonia (Escalloniales).</title>
        <authorList>
            <person name="Chanderbali A."/>
            <person name="Dervinis C."/>
            <person name="Anghel I."/>
            <person name="Soltis D."/>
            <person name="Soltis P."/>
            <person name="Zapata F."/>
        </authorList>
    </citation>
    <scope>NUCLEOTIDE SEQUENCE</scope>
    <source>
        <strain evidence="5">UCBG92.1500</strain>
        <tissue evidence="5">Leaf</tissue>
    </source>
</reference>
<dbReference type="PANTHER" id="PTHR45621">
    <property type="entry name" value="OS01G0588500 PROTEIN-RELATED"/>
    <property type="match status" value="1"/>
</dbReference>
<protein>
    <recommendedName>
        <fullName evidence="4">Protein kinase domain-containing protein</fullName>
    </recommendedName>
</protein>
<dbReference type="GO" id="GO:0005886">
    <property type="term" value="C:plasma membrane"/>
    <property type="evidence" value="ECO:0007669"/>
    <property type="project" value="UniProtKB-SubCell"/>
</dbReference>
<dbReference type="Pfam" id="PF07714">
    <property type="entry name" value="PK_Tyr_Ser-Thr"/>
    <property type="match status" value="1"/>
</dbReference>
<comment type="subcellular location">
    <subcellularLocation>
        <location evidence="1">Cell membrane</location>
    </subcellularLocation>
</comment>
<dbReference type="SUPFAM" id="SSF56112">
    <property type="entry name" value="Protein kinase-like (PK-like)"/>
    <property type="match status" value="1"/>
</dbReference>
<dbReference type="InterPro" id="IPR001245">
    <property type="entry name" value="Ser-Thr/Tyr_kinase_cat_dom"/>
</dbReference>
<dbReference type="EMBL" id="JAVXUO010002119">
    <property type="protein sequence ID" value="KAK2976074.1"/>
    <property type="molecule type" value="Genomic_DNA"/>
</dbReference>
<evidence type="ECO:0000313" key="5">
    <source>
        <dbReference type="EMBL" id="KAK2976074.1"/>
    </source>
</evidence>
<sequence>MPDKDGAMSNNKDGVLAQELPSGGQTPTPSFKQFTFTELKSITKKFSNERILSEGSHVVAFEGWIDEKTYNPSEVGVGMAVVVKKITPNEFQDPAGLWQILEFLRNCSHRNLVKILGYCPKSKYYGNDNMLLVHEYMQKGSLDNHLFRKGVEPLSWPIRLKIAIGAARGLAFLHANTKRKQNMYSKFEASDILLDKDFNAKLSNFGMQKLYVAGDLSSYDPLYSIFAGAEPELR</sequence>
<keyword evidence="2" id="KW-1003">Cell membrane</keyword>
<evidence type="ECO:0000256" key="3">
    <source>
        <dbReference type="SAM" id="MobiDB-lite"/>
    </source>
</evidence>
<proteinExistence type="predicted"/>
<keyword evidence="6" id="KW-1185">Reference proteome</keyword>
<feature type="non-terminal residue" evidence="5">
    <location>
        <position position="1"/>
    </location>
</feature>
<evidence type="ECO:0000259" key="4">
    <source>
        <dbReference type="PROSITE" id="PS50011"/>
    </source>
</evidence>
<dbReference type="AlphaFoldDB" id="A0AA88R1B9"/>
<dbReference type="GO" id="GO:0005524">
    <property type="term" value="F:ATP binding"/>
    <property type="evidence" value="ECO:0007669"/>
    <property type="project" value="InterPro"/>
</dbReference>
<name>A0AA88R1B9_9ASTE</name>
<dbReference type="Gene3D" id="3.30.200.20">
    <property type="entry name" value="Phosphorylase Kinase, domain 1"/>
    <property type="match status" value="1"/>
</dbReference>
<accession>A0AA88R1B9</accession>
<evidence type="ECO:0000313" key="6">
    <source>
        <dbReference type="Proteomes" id="UP001187471"/>
    </source>
</evidence>
<feature type="region of interest" description="Disordered" evidence="3">
    <location>
        <begin position="1"/>
        <end position="29"/>
    </location>
</feature>
<organism evidence="5 6">
    <name type="scientific">Escallonia rubra</name>
    <dbReference type="NCBI Taxonomy" id="112253"/>
    <lineage>
        <taxon>Eukaryota</taxon>
        <taxon>Viridiplantae</taxon>
        <taxon>Streptophyta</taxon>
        <taxon>Embryophyta</taxon>
        <taxon>Tracheophyta</taxon>
        <taxon>Spermatophyta</taxon>
        <taxon>Magnoliopsida</taxon>
        <taxon>eudicotyledons</taxon>
        <taxon>Gunneridae</taxon>
        <taxon>Pentapetalae</taxon>
        <taxon>asterids</taxon>
        <taxon>campanulids</taxon>
        <taxon>Escalloniales</taxon>
        <taxon>Escalloniaceae</taxon>
        <taxon>Escallonia</taxon>
    </lineage>
</organism>